<evidence type="ECO:0000256" key="9">
    <source>
        <dbReference type="ARBA" id="ARBA00022840"/>
    </source>
</evidence>
<dbReference type="FunFam" id="1.10.287.130:FF:000001">
    <property type="entry name" value="Two-component sensor histidine kinase"/>
    <property type="match status" value="1"/>
</dbReference>
<dbReference type="PROSITE" id="PS50113">
    <property type="entry name" value="PAC"/>
    <property type="match status" value="1"/>
</dbReference>
<keyword evidence="6" id="KW-0812">Transmembrane</keyword>
<sequence>MAATAKQSGTRHPLFRKRLEMTHKKTTRPRLTCFLAALGILLCGFTPAALALPHRVLFISSYNPGFPTFFDQVEGMSRLFHQHRILLDIEFMDTKRFPSEENLHLFRRALTYKLSHIRAYDAIIAGDDNALKFALTEQSRLFRDLPIVFLGINDTSLALEQNLHPRVTGIAEKVSMKETLALMAKLHPGARRIVAIADPTTTAQADLRTFYAARTSVPEISLAHLSLADMTFQTLGERLAELGKDTLVLLISAHQDREGIGLPFSESLQFINAHLPRPLYHLYYHGMGDGIVGGKLLSHVDQGKSAARMVIDILHGKPVSRLPVQTGIPNRYVFDYRQLQRFQVPIASLPADSTILYRPASFFRTYRQGIWVLVCLLALGGGVVVLLLSHLRQRLESEEALKKSEERFRSIIHFSPMGVLQYQLDASDDLVLTGVNAAARNILGEGLDSLVGKTIEEAFPKLIGTEVPEQFRRICSLGTSWHCPQISYEDFPIKGTYETRAFQTGSRKMACFFWDISERTRAEQALKEALDNARNARQQLEAILKSVSDGLLFTDLDNRIMLLSRSAEEMLGVALNDIFGLPIGQVIQNDVLWGGLHSVAFEDQEETSVTIGLPDNRDHKTRTVQANMAAVRNEEGLKRGVITLLRDISRERELDLMKTEFISTAAHELRTPLTSVIGFSEVLLKQGGFNEQQMEFLTIIHKKAEVLGKIVEDLLDLARVDSGQIIRLKKDWANIGSILERCVSDYRRACTDHHFKTVLPDETVSMLVDDRKLFQVMENLLSNAVKFSPSGSTVQITCQPMETEVHIAVSDQGIGMNPDQITRIFDKFYRVDASNTAREGLGLGMGIVRGIVEAHQGRIWVNSKPERGTTISFTLPRSTQE</sequence>
<dbReference type="SUPFAM" id="SSF55874">
    <property type="entry name" value="ATPase domain of HSP90 chaperone/DNA topoisomerase II/histidine kinase"/>
    <property type="match status" value="1"/>
</dbReference>
<dbReference type="CDD" id="cd00130">
    <property type="entry name" value="PAS"/>
    <property type="match status" value="1"/>
</dbReference>
<evidence type="ECO:0000256" key="11">
    <source>
        <dbReference type="ARBA" id="ARBA00023012"/>
    </source>
</evidence>
<dbReference type="Gene3D" id="3.30.565.10">
    <property type="entry name" value="Histidine kinase-like ATPase, C-terminal domain"/>
    <property type="match status" value="1"/>
</dbReference>
<feature type="domain" description="Histidine kinase" evidence="14">
    <location>
        <begin position="664"/>
        <end position="879"/>
    </location>
</feature>
<dbReference type="EC" id="2.7.13.3" evidence="3"/>
<comment type="catalytic activity">
    <reaction evidence="1">
        <text>ATP + protein L-histidine = ADP + protein N-phospho-L-histidine.</text>
        <dbReference type="EC" id="2.7.13.3"/>
    </reaction>
</comment>
<keyword evidence="4" id="KW-0597">Phosphoprotein</keyword>
<evidence type="ECO:0000256" key="7">
    <source>
        <dbReference type="ARBA" id="ARBA00022741"/>
    </source>
</evidence>
<dbReference type="GO" id="GO:0016020">
    <property type="term" value="C:membrane"/>
    <property type="evidence" value="ECO:0007669"/>
    <property type="project" value="UniProtKB-SubCell"/>
</dbReference>
<dbReference type="SMART" id="SM00388">
    <property type="entry name" value="HisKA"/>
    <property type="match status" value="1"/>
</dbReference>
<dbReference type="Pfam" id="PF02518">
    <property type="entry name" value="HATPase_c"/>
    <property type="match status" value="1"/>
</dbReference>
<keyword evidence="11" id="KW-0902">Two-component regulatory system</keyword>
<keyword evidence="18" id="KW-1185">Reference proteome</keyword>
<dbReference type="Gene3D" id="3.40.50.2300">
    <property type="match status" value="2"/>
</dbReference>
<evidence type="ECO:0000256" key="8">
    <source>
        <dbReference type="ARBA" id="ARBA00022777"/>
    </source>
</evidence>
<dbReference type="InterPro" id="IPR035965">
    <property type="entry name" value="PAS-like_dom_sf"/>
</dbReference>
<dbReference type="PROSITE" id="PS50112">
    <property type="entry name" value="PAS"/>
    <property type="match status" value="1"/>
</dbReference>
<accession>A0A1L3GFG6</accession>
<dbReference type="PANTHER" id="PTHR42878">
    <property type="entry name" value="TWO-COMPONENT HISTIDINE KINASE"/>
    <property type="match status" value="1"/>
</dbReference>
<evidence type="ECO:0000256" key="12">
    <source>
        <dbReference type="ARBA" id="ARBA00023136"/>
    </source>
</evidence>
<evidence type="ECO:0000256" key="5">
    <source>
        <dbReference type="ARBA" id="ARBA00022679"/>
    </source>
</evidence>
<keyword evidence="7" id="KW-0547">Nucleotide-binding</keyword>
<reference evidence="17 18" key="1">
    <citation type="journal article" date="2017" name="Genome Announc.">
        <title>Complete Genome Sequences of Two Acetylene-Fermenting Pelobacter acetylenicus Strains.</title>
        <authorList>
            <person name="Sutton J.M."/>
            <person name="Baesman S.M."/>
            <person name="Fierst J.L."/>
            <person name="Poret-Peterson A.T."/>
            <person name="Oremland R.S."/>
            <person name="Dunlap D.S."/>
            <person name="Akob D.M."/>
        </authorList>
    </citation>
    <scope>NUCLEOTIDE SEQUENCE [LARGE SCALE GENOMIC DNA]</scope>
    <source>
        <strain evidence="17 18">DSM 3247</strain>
    </source>
</reference>
<dbReference type="GO" id="GO:0000155">
    <property type="term" value="F:phosphorelay sensor kinase activity"/>
    <property type="evidence" value="ECO:0007669"/>
    <property type="project" value="InterPro"/>
</dbReference>
<dbReference type="InterPro" id="IPR036097">
    <property type="entry name" value="HisK_dim/P_sf"/>
</dbReference>
<dbReference type="InterPro" id="IPR004358">
    <property type="entry name" value="Sig_transdc_His_kin-like_C"/>
</dbReference>
<dbReference type="FunFam" id="3.30.565.10:FF:000006">
    <property type="entry name" value="Sensor histidine kinase WalK"/>
    <property type="match status" value="1"/>
</dbReference>
<evidence type="ECO:0000313" key="17">
    <source>
        <dbReference type="EMBL" id="APG24693.1"/>
    </source>
</evidence>
<keyword evidence="12" id="KW-0472">Membrane</keyword>
<dbReference type="GO" id="GO:0006355">
    <property type="term" value="P:regulation of DNA-templated transcription"/>
    <property type="evidence" value="ECO:0007669"/>
    <property type="project" value="InterPro"/>
</dbReference>
<dbReference type="GO" id="GO:0005524">
    <property type="term" value="F:ATP binding"/>
    <property type="evidence" value="ECO:0007669"/>
    <property type="project" value="UniProtKB-KW"/>
</dbReference>
<keyword evidence="8" id="KW-0418">Kinase</keyword>
<dbReference type="AlphaFoldDB" id="A0A1L3GFG6"/>
<dbReference type="InterPro" id="IPR003594">
    <property type="entry name" value="HATPase_dom"/>
</dbReference>
<dbReference type="STRING" id="29542.A6070_00295"/>
<dbReference type="InterPro" id="IPR005467">
    <property type="entry name" value="His_kinase_dom"/>
</dbReference>
<proteinExistence type="predicted"/>
<dbReference type="InterPro" id="IPR003661">
    <property type="entry name" value="HisK_dim/P_dom"/>
</dbReference>
<dbReference type="Pfam" id="PF13188">
    <property type="entry name" value="PAS_8"/>
    <property type="match status" value="1"/>
</dbReference>
<evidence type="ECO:0000256" key="4">
    <source>
        <dbReference type="ARBA" id="ARBA00022553"/>
    </source>
</evidence>
<comment type="subcellular location">
    <subcellularLocation>
        <location evidence="2">Membrane</location>
        <topology evidence="2">Multi-pass membrane protein</topology>
    </subcellularLocation>
</comment>
<evidence type="ECO:0000256" key="13">
    <source>
        <dbReference type="SAM" id="Coils"/>
    </source>
</evidence>
<dbReference type="GO" id="GO:0030295">
    <property type="term" value="F:protein kinase activator activity"/>
    <property type="evidence" value="ECO:0007669"/>
    <property type="project" value="TreeGrafter"/>
</dbReference>
<dbReference type="GO" id="GO:0000156">
    <property type="term" value="F:phosphorelay response regulator activity"/>
    <property type="evidence" value="ECO:0007669"/>
    <property type="project" value="TreeGrafter"/>
</dbReference>
<dbReference type="Gene3D" id="3.30.450.20">
    <property type="entry name" value="PAS domain"/>
    <property type="match status" value="2"/>
</dbReference>
<evidence type="ECO:0000259" key="16">
    <source>
        <dbReference type="PROSITE" id="PS50113"/>
    </source>
</evidence>
<dbReference type="Pfam" id="PF00989">
    <property type="entry name" value="PAS"/>
    <property type="match status" value="1"/>
</dbReference>
<dbReference type="InterPro" id="IPR036890">
    <property type="entry name" value="HATPase_C_sf"/>
</dbReference>
<dbReference type="SUPFAM" id="SSF47384">
    <property type="entry name" value="Homodimeric domain of signal transducing histidine kinase"/>
    <property type="match status" value="1"/>
</dbReference>
<evidence type="ECO:0000256" key="3">
    <source>
        <dbReference type="ARBA" id="ARBA00012438"/>
    </source>
</evidence>
<dbReference type="CDD" id="cd00082">
    <property type="entry name" value="HisKA"/>
    <property type="match status" value="1"/>
</dbReference>
<dbReference type="SMART" id="SM00091">
    <property type="entry name" value="PAS"/>
    <property type="match status" value="2"/>
</dbReference>
<evidence type="ECO:0000256" key="2">
    <source>
        <dbReference type="ARBA" id="ARBA00004141"/>
    </source>
</evidence>
<dbReference type="PRINTS" id="PR00344">
    <property type="entry name" value="BCTRLSENSOR"/>
</dbReference>
<dbReference type="PANTHER" id="PTHR42878:SF7">
    <property type="entry name" value="SENSOR HISTIDINE KINASE GLRK"/>
    <property type="match status" value="1"/>
</dbReference>
<dbReference type="InterPro" id="IPR000700">
    <property type="entry name" value="PAS-assoc_C"/>
</dbReference>
<feature type="domain" description="PAS" evidence="15">
    <location>
        <begin position="536"/>
        <end position="580"/>
    </location>
</feature>
<feature type="coiled-coil region" evidence="13">
    <location>
        <begin position="519"/>
        <end position="550"/>
    </location>
</feature>
<dbReference type="InterPro" id="IPR000014">
    <property type="entry name" value="PAS"/>
</dbReference>
<name>A0A1L3GFG6_SYNAC</name>
<keyword evidence="9" id="KW-0067">ATP-binding</keyword>
<dbReference type="Proteomes" id="UP000182264">
    <property type="component" value="Chromosome"/>
</dbReference>
<dbReference type="InterPro" id="IPR050351">
    <property type="entry name" value="BphY/WalK/GraS-like"/>
</dbReference>
<dbReference type="SUPFAM" id="SSF55785">
    <property type="entry name" value="PYP-like sensor domain (PAS domain)"/>
    <property type="match status" value="2"/>
</dbReference>
<dbReference type="SMART" id="SM00387">
    <property type="entry name" value="HATPase_c"/>
    <property type="match status" value="1"/>
</dbReference>
<keyword evidence="5" id="KW-0808">Transferase</keyword>
<feature type="domain" description="PAC" evidence="16">
    <location>
        <begin position="607"/>
        <end position="660"/>
    </location>
</feature>
<organism evidence="17 18">
    <name type="scientific">Syntrophotalea acetylenica</name>
    <name type="common">Pelobacter acetylenicus</name>
    <dbReference type="NCBI Taxonomy" id="29542"/>
    <lineage>
        <taxon>Bacteria</taxon>
        <taxon>Pseudomonadati</taxon>
        <taxon>Thermodesulfobacteriota</taxon>
        <taxon>Desulfuromonadia</taxon>
        <taxon>Desulfuromonadales</taxon>
        <taxon>Syntrophotaleaceae</taxon>
        <taxon>Syntrophotalea</taxon>
    </lineage>
</organism>
<evidence type="ECO:0000259" key="15">
    <source>
        <dbReference type="PROSITE" id="PS50112"/>
    </source>
</evidence>
<dbReference type="GO" id="GO:0007234">
    <property type="term" value="P:osmosensory signaling via phosphorelay pathway"/>
    <property type="evidence" value="ECO:0007669"/>
    <property type="project" value="TreeGrafter"/>
</dbReference>
<keyword evidence="13" id="KW-0175">Coiled coil</keyword>
<dbReference type="EMBL" id="CP015518">
    <property type="protein sequence ID" value="APG24693.1"/>
    <property type="molecule type" value="Genomic_DNA"/>
</dbReference>
<dbReference type="NCBIfam" id="TIGR00229">
    <property type="entry name" value="sensory_box"/>
    <property type="match status" value="1"/>
</dbReference>
<dbReference type="Gene3D" id="1.10.287.130">
    <property type="match status" value="1"/>
</dbReference>
<evidence type="ECO:0000256" key="6">
    <source>
        <dbReference type="ARBA" id="ARBA00022692"/>
    </source>
</evidence>
<dbReference type="InterPro" id="IPR013767">
    <property type="entry name" value="PAS_fold"/>
</dbReference>
<dbReference type="PROSITE" id="PS50109">
    <property type="entry name" value="HIS_KIN"/>
    <property type="match status" value="1"/>
</dbReference>
<evidence type="ECO:0000313" key="18">
    <source>
        <dbReference type="Proteomes" id="UP000182264"/>
    </source>
</evidence>
<evidence type="ECO:0000259" key="14">
    <source>
        <dbReference type="PROSITE" id="PS50109"/>
    </source>
</evidence>
<evidence type="ECO:0000256" key="1">
    <source>
        <dbReference type="ARBA" id="ARBA00000085"/>
    </source>
</evidence>
<gene>
    <name evidence="17" type="ORF">A7E75_06370</name>
</gene>
<protein>
    <recommendedName>
        <fullName evidence="3">histidine kinase</fullName>
        <ecNumber evidence="3">2.7.13.3</ecNumber>
    </recommendedName>
</protein>
<keyword evidence="10" id="KW-1133">Transmembrane helix</keyword>
<dbReference type="Pfam" id="PF00512">
    <property type="entry name" value="HisKA"/>
    <property type="match status" value="1"/>
</dbReference>
<evidence type="ECO:0000256" key="10">
    <source>
        <dbReference type="ARBA" id="ARBA00022989"/>
    </source>
</evidence>